<dbReference type="AlphaFoldDB" id="A0AAF0E9X5"/>
<feature type="region of interest" description="Disordered" evidence="1">
    <location>
        <begin position="1"/>
        <end position="28"/>
    </location>
</feature>
<feature type="compositionally biased region" description="Basic residues" evidence="1">
    <location>
        <begin position="180"/>
        <end position="218"/>
    </location>
</feature>
<proteinExistence type="predicted"/>
<accession>A0AAF0E9X5</accession>
<keyword evidence="3" id="KW-1185">Reference proteome</keyword>
<organism evidence="2 3">
    <name type="scientific">Malassezia equina</name>
    <dbReference type="NCBI Taxonomy" id="1381935"/>
    <lineage>
        <taxon>Eukaryota</taxon>
        <taxon>Fungi</taxon>
        <taxon>Dikarya</taxon>
        <taxon>Basidiomycota</taxon>
        <taxon>Ustilaginomycotina</taxon>
        <taxon>Malasseziomycetes</taxon>
        <taxon>Malasseziales</taxon>
        <taxon>Malasseziaceae</taxon>
        <taxon>Malassezia</taxon>
    </lineage>
</organism>
<feature type="compositionally biased region" description="Basic and acidic residues" evidence="1">
    <location>
        <begin position="152"/>
        <end position="162"/>
    </location>
</feature>
<feature type="region of interest" description="Disordered" evidence="1">
    <location>
        <begin position="104"/>
        <end position="218"/>
    </location>
</feature>
<dbReference type="Proteomes" id="UP001214415">
    <property type="component" value="Chromosome 1"/>
</dbReference>
<name>A0AAF0E9X5_9BASI</name>
<evidence type="ECO:0000256" key="1">
    <source>
        <dbReference type="SAM" id="MobiDB-lite"/>
    </source>
</evidence>
<reference evidence="2" key="1">
    <citation type="submission" date="2023-03" db="EMBL/GenBank/DDBJ databases">
        <title>Mating type loci evolution in Malassezia.</title>
        <authorList>
            <person name="Coelho M.A."/>
        </authorList>
    </citation>
    <scope>NUCLEOTIDE SEQUENCE</scope>
    <source>
        <strain evidence="2">CBS 12830</strain>
    </source>
</reference>
<gene>
    <name evidence="2" type="ORF">MEQU1_000494</name>
</gene>
<evidence type="ECO:0000313" key="2">
    <source>
        <dbReference type="EMBL" id="WFD21838.1"/>
    </source>
</evidence>
<dbReference type="EMBL" id="CP119900">
    <property type="protein sequence ID" value="WFD21838.1"/>
    <property type="molecule type" value="Genomic_DNA"/>
</dbReference>
<feature type="compositionally biased region" description="Basic and acidic residues" evidence="1">
    <location>
        <begin position="134"/>
        <end position="144"/>
    </location>
</feature>
<sequence>MPLNTTHYLTKQGWKGHGTPLDGEKGRGLKKPLIIPQKRNLGGVGQNRDRAVEWWDDIFAVESDAPAGPRRALSTLAKQEHARRMLMSNFVRGEVVGQLSISTEETEVSVIQTQSPATDTSSQDTRDASSSIVAKEHVQSSRQDKKARKHVKAETSDHSNARKEKKRKREKSEECEKKEKRSKREKSEKRSKKEKREKREKRAKKEKREKSPKKKAKD</sequence>
<evidence type="ECO:0008006" key="4">
    <source>
        <dbReference type="Google" id="ProtNLM"/>
    </source>
</evidence>
<protein>
    <recommendedName>
        <fullName evidence="4">G-patch domain-containing protein</fullName>
    </recommendedName>
</protein>
<evidence type="ECO:0000313" key="3">
    <source>
        <dbReference type="Proteomes" id="UP001214415"/>
    </source>
</evidence>
<feature type="compositionally biased region" description="Polar residues" evidence="1">
    <location>
        <begin position="104"/>
        <end position="132"/>
    </location>
</feature>
<feature type="compositionally biased region" description="Basic and acidic residues" evidence="1">
    <location>
        <begin position="170"/>
        <end position="179"/>
    </location>
</feature>